<dbReference type="CDD" id="cd01949">
    <property type="entry name" value="GGDEF"/>
    <property type="match status" value="1"/>
</dbReference>
<feature type="domain" description="GGDEF" evidence="4">
    <location>
        <begin position="318"/>
        <end position="444"/>
    </location>
</feature>
<dbReference type="Gene3D" id="3.30.70.270">
    <property type="match status" value="1"/>
</dbReference>
<dbReference type="SMART" id="SM00267">
    <property type="entry name" value="GGDEF"/>
    <property type="match status" value="1"/>
</dbReference>
<feature type="transmembrane region" description="Helical" evidence="3">
    <location>
        <begin position="14"/>
        <end position="36"/>
    </location>
</feature>
<evidence type="ECO:0000256" key="3">
    <source>
        <dbReference type="SAM" id="Phobius"/>
    </source>
</evidence>
<keyword evidence="3" id="KW-0472">Membrane</keyword>
<dbReference type="GO" id="GO:0052621">
    <property type="term" value="F:diguanylate cyclase activity"/>
    <property type="evidence" value="ECO:0007669"/>
    <property type="project" value="UniProtKB-EC"/>
</dbReference>
<keyword evidence="3" id="KW-0812">Transmembrane</keyword>
<keyword evidence="6" id="KW-1185">Reference proteome</keyword>
<dbReference type="KEGG" id="avp:AVENP_1319"/>
<dbReference type="FunFam" id="3.30.70.270:FF:000001">
    <property type="entry name" value="Diguanylate cyclase domain protein"/>
    <property type="match status" value="1"/>
</dbReference>
<evidence type="ECO:0000313" key="5">
    <source>
        <dbReference type="EMBL" id="QKF66873.1"/>
    </source>
</evidence>
<dbReference type="SUPFAM" id="SSF55073">
    <property type="entry name" value="Nucleotide cyclase"/>
    <property type="match status" value="1"/>
</dbReference>
<protein>
    <recommendedName>
        <fullName evidence="1">diguanylate cyclase</fullName>
        <ecNumber evidence="1">2.7.7.65</ecNumber>
    </recommendedName>
</protein>
<dbReference type="InterPro" id="IPR050469">
    <property type="entry name" value="Diguanylate_Cyclase"/>
</dbReference>
<sequence length="444" mass="51824">MKKITLEKLLYKNYLRTSLVSIFFIELFLVFFYFIINKSMIDKSANFLLNDVENSISLIIKNQTETIKEEALNIDFINHSLNHFIQMKLPYDGKILVIDNLGKILFIDENIKDSLNIESNKINILDNKSTKIVNYFKEIIKEKNLNRIVISNKNYLLFSKKVPDSSIYIVVLISEHNILNEIQNLQEYYETLGYIIISSVLFFYILFFFYLSYKAKEVVNKINIPLLEIIELTKNLGIKKDIKNLEPCGIFEVDRLGTNFNNMIIELDNRTNKLILEETKRTYQEKLANTDPLTGAYNRRYLNEFSYEYLKIVKRENKDLSLLLVDLDDFKIINDTYGHEIGDIVIKELVKISKLSIRESDLIVRFGGDEFIILLPNTNIINARLVANKILDKIKEYNRIKKYKFSISVGISHYQVGDTSIDNLITRADEALYEAKKIGKSCIV</sequence>
<evidence type="ECO:0000256" key="1">
    <source>
        <dbReference type="ARBA" id="ARBA00012528"/>
    </source>
</evidence>
<gene>
    <name evidence="5" type="ORF">AVENP_1319</name>
</gene>
<evidence type="ECO:0000256" key="2">
    <source>
        <dbReference type="ARBA" id="ARBA00034247"/>
    </source>
</evidence>
<feature type="transmembrane region" description="Helical" evidence="3">
    <location>
        <begin position="192"/>
        <end position="213"/>
    </location>
</feature>
<organism evidence="5 6">
    <name type="scientific">Arcobacter venerupis</name>
    <dbReference type="NCBI Taxonomy" id="1054033"/>
    <lineage>
        <taxon>Bacteria</taxon>
        <taxon>Pseudomonadati</taxon>
        <taxon>Campylobacterota</taxon>
        <taxon>Epsilonproteobacteria</taxon>
        <taxon>Campylobacterales</taxon>
        <taxon>Arcobacteraceae</taxon>
        <taxon>Arcobacter</taxon>
    </lineage>
</organism>
<dbReference type="InterPro" id="IPR029787">
    <property type="entry name" value="Nucleotide_cyclase"/>
</dbReference>
<dbReference type="InterPro" id="IPR000160">
    <property type="entry name" value="GGDEF_dom"/>
</dbReference>
<dbReference type="EMBL" id="CP053840">
    <property type="protein sequence ID" value="QKF66873.1"/>
    <property type="molecule type" value="Genomic_DNA"/>
</dbReference>
<evidence type="ECO:0000313" key="6">
    <source>
        <dbReference type="Proteomes" id="UP000503482"/>
    </source>
</evidence>
<reference evidence="5 6" key="1">
    <citation type="submission" date="2020-05" db="EMBL/GenBank/DDBJ databases">
        <title>Complete genome sequencing of Campylobacter and Arcobacter type strains.</title>
        <authorList>
            <person name="Miller W.G."/>
            <person name="Yee E."/>
        </authorList>
    </citation>
    <scope>NUCLEOTIDE SEQUENCE [LARGE SCALE GENOMIC DNA]</scope>
    <source>
        <strain evidence="5 6">LMG 26156</strain>
    </source>
</reference>
<dbReference type="InterPro" id="IPR043128">
    <property type="entry name" value="Rev_trsase/Diguanyl_cyclase"/>
</dbReference>
<dbReference type="PANTHER" id="PTHR45138">
    <property type="entry name" value="REGULATORY COMPONENTS OF SENSORY TRANSDUCTION SYSTEM"/>
    <property type="match status" value="1"/>
</dbReference>
<name>A0AAE7B7L8_9BACT</name>
<dbReference type="EC" id="2.7.7.65" evidence="1"/>
<proteinExistence type="predicted"/>
<dbReference type="RefSeq" id="WP_128358776.1">
    <property type="nucleotide sequence ID" value="NZ_CP053840.1"/>
</dbReference>
<comment type="catalytic activity">
    <reaction evidence="2">
        <text>2 GTP = 3',3'-c-di-GMP + 2 diphosphate</text>
        <dbReference type="Rhea" id="RHEA:24898"/>
        <dbReference type="ChEBI" id="CHEBI:33019"/>
        <dbReference type="ChEBI" id="CHEBI:37565"/>
        <dbReference type="ChEBI" id="CHEBI:58805"/>
        <dbReference type="EC" id="2.7.7.65"/>
    </reaction>
</comment>
<dbReference type="PROSITE" id="PS50887">
    <property type="entry name" value="GGDEF"/>
    <property type="match status" value="1"/>
</dbReference>
<dbReference type="NCBIfam" id="TIGR00254">
    <property type="entry name" value="GGDEF"/>
    <property type="match status" value="1"/>
</dbReference>
<dbReference type="Pfam" id="PF00990">
    <property type="entry name" value="GGDEF"/>
    <property type="match status" value="1"/>
</dbReference>
<dbReference type="PANTHER" id="PTHR45138:SF9">
    <property type="entry name" value="DIGUANYLATE CYCLASE DGCM-RELATED"/>
    <property type="match status" value="1"/>
</dbReference>
<evidence type="ECO:0000259" key="4">
    <source>
        <dbReference type="PROSITE" id="PS50887"/>
    </source>
</evidence>
<accession>A0AAE7B7L8</accession>
<dbReference type="AlphaFoldDB" id="A0AAE7B7L8"/>
<dbReference type="Proteomes" id="UP000503482">
    <property type="component" value="Chromosome"/>
</dbReference>
<keyword evidence="3" id="KW-1133">Transmembrane helix</keyword>